<evidence type="ECO:0000313" key="2">
    <source>
        <dbReference type="Proteomes" id="UP000183894"/>
    </source>
</evidence>
<dbReference type="Proteomes" id="UP000183894">
    <property type="component" value="Unassembled WGS sequence"/>
</dbReference>
<reference evidence="1 2" key="1">
    <citation type="submission" date="2016-10" db="EMBL/GenBank/DDBJ databases">
        <authorList>
            <person name="de Groot N.N."/>
        </authorList>
    </citation>
    <scope>NUCLEOTIDE SEQUENCE [LARGE SCALE GENOMIC DNA]</scope>
    <source>
        <strain evidence="1 2">CDM_5</strain>
    </source>
</reference>
<sequence length="43" mass="4777">MVSKWSVGWERSLVEVGYSGLSTGSVREKCSGYPDMKSYDLDS</sequence>
<proteinExistence type="predicted"/>
<organism evidence="1 2">
    <name type="scientific">Haloferax larsenii</name>
    <dbReference type="NCBI Taxonomy" id="302484"/>
    <lineage>
        <taxon>Archaea</taxon>
        <taxon>Methanobacteriati</taxon>
        <taxon>Methanobacteriota</taxon>
        <taxon>Stenosarchaea group</taxon>
        <taxon>Halobacteria</taxon>
        <taxon>Halobacteriales</taxon>
        <taxon>Haloferacaceae</taxon>
        <taxon>Haloferax</taxon>
    </lineage>
</organism>
<dbReference type="AlphaFoldDB" id="A0A1H7RMQ1"/>
<evidence type="ECO:0000313" key="1">
    <source>
        <dbReference type="EMBL" id="SEL61319.1"/>
    </source>
</evidence>
<name>A0A1H7RMQ1_HALLR</name>
<dbReference type="EMBL" id="FOAD01000006">
    <property type="protein sequence ID" value="SEL61319.1"/>
    <property type="molecule type" value="Genomic_DNA"/>
</dbReference>
<protein>
    <submittedName>
        <fullName evidence="1">Uncharacterized protein</fullName>
    </submittedName>
</protein>
<gene>
    <name evidence="1" type="ORF">SAMN04488691_10692</name>
</gene>
<accession>A0A1H7RMQ1</accession>